<sequence length="203" mass="22950">MMMANYTIWANATTKNGFAADEIISCLQKSIRRGMVEEACQYAYELYTSGPALLEKVWHRLLSISVEDIGFGDLDAAGKINTLDEMRKKFAYDDGDQPMFFIHAIRILCACTKDRSSDYLKNIIIKEAAMGKVPEILDVALDKHTRRGQEMGRGSIHFFEEGAKVIPQLDVDNGYKERYRKILENYDPSKAVPGAFVYSSGRD</sequence>
<dbReference type="GeneID" id="86063353"/>
<name>A0A374NWL6_9FIRM</name>
<dbReference type="Proteomes" id="UP000261023">
    <property type="component" value="Unassembled WGS sequence"/>
</dbReference>
<dbReference type="EMBL" id="QSON01000042">
    <property type="protein sequence ID" value="RGI94170.1"/>
    <property type="molecule type" value="Genomic_DNA"/>
</dbReference>
<accession>A0A374NWL6</accession>
<dbReference type="RefSeq" id="WP_029467659.1">
    <property type="nucleotide sequence ID" value="NZ_CACRUH010000058.1"/>
</dbReference>
<evidence type="ECO:0008006" key="5">
    <source>
        <dbReference type="Google" id="ProtNLM"/>
    </source>
</evidence>
<evidence type="ECO:0000313" key="4">
    <source>
        <dbReference type="Proteomes" id="UP000263014"/>
    </source>
</evidence>
<evidence type="ECO:0000313" key="3">
    <source>
        <dbReference type="Proteomes" id="UP000261023"/>
    </source>
</evidence>
<evidence type="ECO:0000313" key="2">
    <source>
        <dbReference type="EMBL" id="RGI94170.1"/>
    </source>
</evidence>
<dbReference type="GO" id="GO:0006260">
    <property type="term" value="P:DNA replication"/>
    <property type="evidence" value="ECO:0007669"/>
    <property type="project" value="InterPro"/>
</dbReference>
<reference evidence="3 4" key="1">
    <citation type="submission" date="2018-08" db="EMBL/GenBank/DDBJ databases">
        <title>A genome reference for cultivated species of the human gut microbiota.</title>
        <authorList>
            <person name="Zou Y."/>
            <person name="Xue W."/>
            <person name="Luo G."/>
        </authorList>
    </citation>
    <scope>NUCLEOTIDE SEQUENCE [LARGE SCALE GENOMIC DNA]</scope>
    <source>
        <strain evidence="1 3">AF19-13AC</strain>
        <strain evidence="2 4">TM09-12</strain>
    </source>
</reference>
<organism evidence="2 4">
    <name type="scientific">Hungatella hathewayi</name>
    <dbReference type="NCBI Taxonomy" id="154046"/>
    <lineage>
        <taxon>Bacteria</taxon>
        <taxon>Bacillati</taxon>
        <taxon>Bacillota</taxon>
        <taxon>Clostridia</taxon>
        <taxon>Lachnospirales</taxon>
        <taxon>Lachnospiraceae</taxon>
        <taxon>Hungatella</taxon>
    </lineage>
</organism>
<dbReference type="Gene3D" id="1.20.272.10">
    <property type="match status" value="1"/>
</dbReference>
<dbReference type="Proteomes" id="UP000263014">
    <property type="component" value="Unassembled WGS sequence"/>
</dbReference>
<evidence type="ECO:0000313" key="1">
    <source>
        <dbReference type="EMBL" id="RGD68040.1"/>
    </source>
</evidence>
<dbReference type="InterPro" id="IPR008921">
    <property type="entry name" value="DNA_pol3_clamp-load_cplx_C"/>
</dbReference>
<dbReference type="OrthoDB" id="7276772at2"/>
<dbReference type="SUPFAM" id="SSF48019">
    <property type="entry name" value="post-AAA+ oligomerization domain-like"/>
    <property type="match status" value="1"/>
</dbReference>
<protein>
    <recommendedName>
        <fullName evidence="5">MgsA AAA+ ATPase C-terminal domain-containing protein</fullName>
    </recommendedName>
</protein>
<dbReference type="EMBL" id="QTJW01000019">
    <property type="protein sequence ID" value="RGD68040.1"/>
    <property type="molecule type" value="Genomic_DNA"/>
</dbReference>
<comment type="caution">
    <text evidence="2">The sequence shown here is derived from an EMBL/GenBank/DDBJ whole genome shotgun (WGS) entry which is preliminary data.</text>
</comment>
<proteinExistence type="predicted"/>
<dbReference type="GO" id="GO:0003677">
    <property type="term" value="F:DNA binding"/>
    <property type="evidence" value="ECO:0007669"/>
    <property type="project" value="InterPro"/>
</dbReference>
<gene>
    <name evidence="1" type="ORF">DWX31_23905</name>
    <name evidence="2" type="ORF">DXD79_33620</name>
</gene>
<dbReference type="AlphaFoldDB" id="A0A374NWL6"/>